<feature type="non-terminal residue" evidence="2">
    <location>
        <position position="77"/>
    </location>
</feature>
<reference evidence="2 3" key="1">
    <citation type="journal article" date="2019" name="Sci. Rep.">
        <title>Orb-weaving spider Araneus ventricosus genome elucidates the spidroin gene catalogue.</title>
        <authorList>
            <person name="Kono N."/>
            <person name="Nakamura H."/>
            <person name="Ohtoshi R."/>
            <person name="Moran D.A.P."/>
            <person name="Shinohara A."/>
            <person name="Yoshida Y."/>
            <person name="Fujiwara M."/>
            <person name="Mori M."/>
            <person name="Tomita M."/>
            <person name="Arakawa K."/>
        </authorList>
    </citation>
    <scope>NUCLEOTIDE SEQUENCE [LARGE SCALE GENOMIC DNA]</scope>
</reference>
<comment type="caution">
    <text evidence="2">The sequence shown here is derived from an EMBL/GenBank/DDBJ whole genome shotgun (WGS) entry which is preliminary data.</text>
</comment>
<feature type="region of interest" description="Disordered" evidence="1">
    <location>
        <begin position="42"/>
        <end position="68"/>
    </location>
</feature>
<sequence length="77" mass="8781">MTRRTSELAPFSKLPHHTCGRTFGPYIWFDLQQAYIHGGSSVESGLQPATLRPLSRRREQTSTNPDAQNVYYQINVT</sequence>
<keyword evidence="3" id="KW-1185">Reference proteome</keyword>
<organism evidence="2 3">
    <name type="scientific">Araneus ventricosus</name>
    <name type="common">Orbweaver spider</name>
    <name type="synonym">Epeira ventricosa</name>
    <dbReference type="NCBI Taxonomy" id="182803"/>
    <lineage>
        <taxon>Eukaryota</taxon>
        <taxon>Metazoa</taxon>
        <taxon>Ecdysozoa</taxon>
        <taxon>Arthropoda</taxon>
        <taxon>Chelicerata</taxon>
        <taxon>Arachnida</taxon>
        <taxon>Araneae</taxon>
        <taxon>Araneomorphae</taxon>
        <taxon>Entelegynae</taxon>
        <taxon>Araneoidea</taxon>
        <taxon>Araneidae</taxon>
        <taxon>Araneus</taxon>
    </lineage>
</organism>
<dbReference type="AlphaFoldDB" id="A0A4Y2DAE7"/>
<evidence type="ECO:0000256" key="1">
    <source>
        <dbReference type="SAM" id="MobiDB-lite"/>
    </source>
</evidence>
<proteinExistence type="predicted"/>
<evidence type="ECO:0000313" key="2">
    <source>
        <dbReference type="EMBL" id="GBM13056.1"/>
    </source>
</evidence>
<gene>
    <name evidence="2" type="ORF">AVEN_69510_1</name>
</gene>
<name>A0A4Y2DAE7_ARAVE</name>
<protein>
    <submittedName>
        <fullName evidence="2">Uncharacterized protein</fullName>
    </submittedName>
</protein>
<accession>A0A4Y2DAE7</accession>
<evidence type="ECO:0000313" key="3">
    <source>
        <dbReference type="Proteomes" id="UP000499080"/>
    </source>
</evidence>
<dbReference type="Proteomes" id="UP000499080">
    <property type="component" value="Unassembled WGS sequence"/>
</dbReference>
<dbReference type="EMBL" id="BGPR01165897">
    <property type="protein sequence ID" value="GBM13056.1"/>
    <property type="molecule type" value="Genomic_DNA"/>
</dbReference>